<dbReference type="Pfam" id="PF00440">
    <property type="entry name" value="TetR_N"/>
    <property type="match status" value="1"/>
</dbReference>
<evidence type="ECO:0000256" key="1">
    <source>
        <dbReference type="ARBA" id="ARBA00023015"/>
    </source>
</evidence>
<dbReference type="InterPro" id="IPR050109">
    <property type="entry name" value="HTH-type_TetR-like_transc_reg"/>
</dbReference>
<organism evidence="7 8">
    <name type="scientific">Nocardia otitidiscaviarum</name>
    <dbReference type="NCBI Taxonomy" id="1823"/>
    <lineage>
        <taxon>Bacteria</taxon>
        <taxon>Bacillati</taxon>
        <taxon>Actinomycetota</taxon>
        <taxon>Actinomycetes</taxon>
        <taxon>Mycobacteriales</taxon>
        <taxon>Nocardiaceae</taxon>
        <taxon>Nocardia</taxon>
    </lineage>
</organism>
<sequence>MGQFKRVSTVTCGPGRPTRSGRRDDRTVSEVPPPRRTQEQRRAATVAKLVDATIAAIGEVGYQRATVQEICGRAGLSAGAMFRQFDTRLDLIVRTADEVFGRQLAGFRAVMDHLSAQENAIDVALRFLRQAQQSNPTHALREIYLAARSDAELRERISPIADNYYREIVAELNRARLLDDFPAEVREPLFFMMLHMFSGEAVVRGVYSRPDLDAAILTLVEDMLAAYAARVAASPEG</sequence>
<dbReference type="PANTHER" id="PTHR30055:SF234">
    <property type="entry name" value="HTH-TYPE TRANSCRIPTIONAL REGULATOR BETI"/>
    <property type="match status" value="1"/>
</dbReference>
<evidence type="ECO:0000313" key="7">
    <source>
        <dbReference type="EMBL" id="QDP80145.1"/>
    </source>
</evidence>
<proteinExistence type="predicted"/>
<evidence type="ECO:0000313" key="8">
    <source>
        <dbReference type="Proteomes" id="UP000317039"/>
    </source>
</evidence>
<evidence type="ECO:0000256" key="5">
    <source>
        <dbReference type="SAM" id="MobiDB-lite"/>
    </source>
</evidence>
<dbReference type="GO" id="GO:0003700">
    <property type="term" value="F:DNA-binding transcription factor activity"/>
    <property type="evidence" value="ECO:0007669"/>
    <property type="project" value="TreeGrafter"/>
</dbReference>
<gene>
    <name evidence="7" type="ORF">FOH10_16935</name>
</gene>
<dbReference type="Proteomes" id="UP000317039">
    <property type="component" value="Chromosome"/>
</dbReference>
<keyword evidence="2 4" id="KW-0238">DNA-binding</keyword>
<evidence type="ECO:0000256" key="2">
    <source>
        <dbReference type="ARBA" id="ARBA00023125"/>
    </source>
</evidence>
<feature type="compositionally biased region" description="Polar residues" evidence="5">
    <location>
        <begin position="1"/>
        <end position="11"/>
    </location>
</feature>
<dbReference type="PANTHER" id="PTHR30055">
    <property type="entry name" value="HTH-TYPE TRANSCRIPTIONAL REGULATOR RUTR"/>
    <property type="match status" value="1"/>
</dbReference>
<name>A0A516NMN8_9NOCA</name>
<dbReference type="Gene3D" id="1.10.357.10">
    <property type="entry name" value="Tetracycline Repressor, domain 2"/>
    <property type="match status" value="1"/>
</dbReference>
<dbReference type="KEGG" id="nod:FOH10_16935"/>
<keyword evidence="1" id="KW-0805">Transcription regulation</keyword>
<reference evidence="7 8" key="1">
    <citation type="submission" date="2019-07" db="EMBL/GenBank/DDBJ databases">
        <title>Complete Genome Sequence and Methylome Analysis of Nocardia otitidis-caviarum NEB252.</title>
        <authorList>
            <person name="Fomenkov A."/>
            <person name="Anton B.P."/>
            <person name="Vincze T."/>
            <person name="Roberts R.J."/>
        </authorList>
    </citation>
    <scope>NUCLEOTIDE SEQUENCE [LARGE SCALE GENOMIC DNA]</scope>
    <source>
        <strain evidence="7 8">NEB252</strain>
    </source>
</reference>
<keyword evidence="3" id="KW-0804">Transcription</keyword>
<dbReference type="EMBL" id="CP041695">
    <property type="protein sequence ID" value="QDP80145.1"/>
    <property type="molecule type" value="Genomic_DNA"/>
</dbReference>
<evidence type="ECO:0000259" key="6">
    <source>
        <dbReference type="PROSITE" id="PS50977"/>
    </source>
</evidence>
<feature type="domain" description="HTH tetR-type" evidence="6">
    <location>
        <begin position="43"/>
        <end position="103"/>
    </location>
</feature>
<evidence type="ECO:0000256" key="4">
    <source>
        <dbReference type="PROSITE-ProRule" id="PRU00335"/>
    </source>
</evidence>
<dbReference type="SUPFAM" id="SSF46689">
    <property type="entry name" value="Homeodomain-like"/>
    <property type="match status" value="1"/>
</dbReference>
<protein>
    <submittedName>
        <fullName evidence="7">TetR/AcrR family transcriptional regulator</fullName>
    </submittedName>
</protein>
<evidence type="ECO:0000256" key="3">
    <source>
        <dbReference type="ARBA" id="ARBA00023163"/>
    </source>
</evidence>
<dbReference type="InterPro" id="IPR001647">
    <property type="entry name" value="HTH_TetR"/>
</dbReference>
<dbReference type="PROSITE" id="PS50977">
    <property type="entry name" value="HTH_TETR_2"/>
    <property type="match status" value="1"/>
</dbReference>
<dbReference type="GO" id="GO:0000976">
    <property type="term" value="F:transcription cis-regulatory region binding"/>
    <property type="evidence" value="ECO:0007669"/>
    <property type="project" value="TreeGrafter"/>
</dbReference>
<accession>A0A516NMN8</accession>
<feature type="DNA-binding region" description="H-T-H motif" evidence="4">
    <location>
        <begin position="66"/>
        <end position="85"/>
    </location>
</feature>
<dbReference type="InterPro" id="IPR009057">
    <property type="entry name" value="Homeodomain-like_sf"/>
</dbReference>
<dbReference type="AlphaFoldDB" id="A0A516NMN8"/>
<feature type="region of interest" description="Disordered" evidence="5">
    <location>
        <begin position="1"/>
        <end position="41"/>
    </location>
</feature>